<evidence type="ECO:0000313" key="2">
    <source>
        <dbReference type="Proteomes" id="UP000309997"/>
    </source>
</evidence>
<proteinExistence type="predicted"/>
<protein>
    <submittedName>
        <fullName evidence="1">Uncharacterized protein</fullName>
    </submittedName>
</protein>
<gene>
    <name evidence="1" type="ORF">D5086_027506</name>
</gene>
<evidence type="ECO:0000313" key="1">
    <source>
        <dbReference type="EMBL" id="KAL3570257.1"/>
    </source>
</evidence>
<dbReference type="EMBL" id="RCHU02000015">
    <property type="protein sequence ID" value="KAL3570257.1"/>
    <property type="molecule type" value="Genomic_DNA"/>
</dbReference>
<dbReference type="Proteomes" id="UP000309997">
    <property type="component" value="Unassembled WGS sequence"/>
</dbReference>
<accession>A0ACC4AVP1</accession>
<organism evidence="1 2">
    <name type="scientific">Populus alba</name>
    <name type="common">White poplar</name>
    <dbReference type="NCBI Taxonomy" id="43335"/>
    <lineage>
        <taxon>Eukaryota</taxon>
        <taxon>Viridiplantae</taxon>
        <taxon>Streptophyta</taxon>
        <taxon>Embryophyta</taxon>
        <taxon>Tracheophyta</taxon>
        <taxon>Spermatophyta</taxon>
        <taxon>Magnoliopsida</taxon>
        <taxon>eudicotyledons</taxon>
        <taxon>Gunneridae</taxon>
        <taxon>Pentapetalae</taxon>
        <taxon>rosids</taxon>
        <taxon>fabids</taxon>
        <taxon>Malpighiales</taxon>
        <taxon>Salicaceae</taxon>
        <taxon>Saliceae</taxon>
        <taxon>Populus</taxon>
    </lineage>
</organism>
<reference evidence="1 2" key="1">
    <citation type="journal article" date="2024" name="Plant Biotechnol. J.">
        <title>Genome and CRISPR/Cas9 system of a widespread forest tree (Populus alba) in the world.</title>
        <authorList>
            <person name="Liu Y.J."/>
            <person name="Jiang P.F."/>
            <person name="Han X.M."/>
            <person name="Li X.Y."/>
            <person name="Wang H.M."/>
            <person name="Wang Y.J."/>
            <person name="Wang X.X."/>
            <person name="Zeng Q.Y."/>
        </authorList>
    </citation>
    <scope>NUCLEOTIDE SEQUENCE [LARGE SCALE GENOMIC DNA]</scope>
    <source>
        <strain evidence="2">cv. PAL-ZL1</strain>
    </source>
</reference>
<comment type="caution">
    <text evidence="1">The sequence shown here is derived from an EMBL/GenBank/DDBJ whole genome shotgun (WGS) entry which is preliminary data.</text>
</comment>
<sequence>MNHKTIMNRPCELFLSETLCPRWQQLTVPISEVMPHFGFLICMTTIQISCNAETPQSEWVIKNQYTDNILNIYPTCLEKTFDQKQVQMKPAQQRMDSNSRPLNIELQALIHNAGSTTTGK</sequence>
<name>A0ACC4AVP1_POPAL</name>
<keyword evidence="2" id="KW-1185">Reference proteome</keyword>